<dbReference type="InterPro" id="IPR017797">
    <property type="entry name" value="Phosphnate-bd"/>
</dbReference>
<keyword evidence="2 3" id="KW-0732">Signal</keyword>
<feature type="chain" id="PRO_5016765053" evidence="3">
    <location>
        <begin position="26"/>
        <end position="372"/>
    </location>
</feature>
<dbReference type="NCBIfam" id="TIGR03431">
    <property type="entry name" value="PhnD"/>
    <property type="match status" value="1"/>
</dbReference>
<dbReference type="Gene3D" id="1.20.58.90">
    <property type="match status" value="1"/>
</dbReference>
<accession>A0A346A4P6</accession>
<dbReference type="GO" id="GO:0043190">
    <property type="term" value="C:ATP-binding cassette (ABC) transporter complex"/>
    <property type="evidence" value="ECO:0007669"/>
    <property type="project" value="InterPro"/>
</dbReference>
<evidence type="ECO:0000256" key="3">
    <source>
        <dbReference type="SAM" id="SignalP"/>
    </source>
</evidence>
<dbReference type="OrthoDB" id="9802896at2"/>
<organism evidence="4 5">
    <name type="scientific">Pseudolabrys taiwanensis</name>
    <dbReference type="NCBI Taxonomy" id="331696"/>
    <lineage>
        <taxon>Bacteria</taxon>
        <taxon>Pseudomonadati</taxon>
        <taxon>Pseudomonadota</taxon>
        <taxon>Alphaproteobacteria</taxon>
        <taxon>Hyphomicrobiales</taxon>
        <taxon>Xanthobacteraceae</taxon>
        <taxon>Pseudolabrys</taxon>
    </lineage>
</organism>
<dbReference type="SUPFAM" id="SSF53850">
    <property type="entry name" value="Periplasmic binding protein-like II"/>
    <property type="match status" value="1"/>
</dbReference>
<dbReference type="Pfam" id="PF12974">
    <property type="entry name" value="Phosphonate-bd"/>
    <property type="match status" value="1"/>
</dbReference>
<evidence type="ECO:0000313" key="5">
    <source>
        <dbReference type="Proteomes" id="UP000254889"/>
    </source>
</evidence>
<dbReference type="InterPro" id="IPR005770">
    <property type="entry name" value="PhnD"/>
</dbReference>
<dbReference type="Gene3D" id="3.40.190.10">
    <property type="entry name" value="Periplasmic binding protein-like II"/>
    <property type="match status" value="2"/>
</dbReference>
<feature type="signal peptide" evidence="3">
    <location>
        <begin position="1"/>
        <end position="25"/>
    </location>
</feature>
<dbReference type="PANTHER" id="PTHR35841">
    <property type="entry name" value="PHOSPHONATES-BINDING PERIPLASMIC PROTEIN"/>
    <property type="match status" value="1"/>
</dbReference>
<dbReference type="EMBL" id="CP031417">
    <property type="protein sequence ID" value="AXK84143.1"/>
    <property type="molecule type" value="Genomic_DNA"/>
</dbReference>
<protein>
    <submittedName>
        <fullName evidence="4">Phosphonate ABC transporter substrate-binding protein</fullName>
    </submittedName>
</protein>
<comment type="similarity">
    <text evidence="1">Belongs to the phosphate/phosphite/phosphonate binding protein family.</text>
</comment>
<keyword evidence="5" id="KW-1185">Reference proteome</keyword>
<dbReference type="GO" id="GO:0015716">
    <property type="term" value="P:organic phosphonate transport"/>
    <property type="evidence" value="ECO:0007669"/>
    <property type="project" value="InterPro"/>
</dbReference>
<reference evidence="4 5" key="1">
    <citation type="submission" date="2018-07" db="EMBL/GenBank/DDBJ databases">
        <authorList>
            <person name="Quirk P.G."/>
            <person name="Krulwich T.A."/>
        </authorList>
    </citation>
    <scope>NUCLEOTIDE SEQUENCE [LARGE SCALE GENOMIC DNA]</scope>
    <source>
        <strain evidence="4 5">CC-BB4</strain>
    </source>
</reference>
<name>A0A346A4P6_9HYPH</name>
<dbReference type="PANTHER" id="PTHR35841:SF1">
    <property type="entry name" value="PHOSPHONATES-BINDING PERIPLASMIC PROTEIN"/>
    <property type="match status" value="1"/>
</dbReference>
<evidence type="ECO:0000256" key="1">
    <source>
        <dbReference type="ARBA" id="ARBA00007162"/>
    </source>
</evidence>
<sequence length="372" mass="40875">MMRKLALIGAAMAMAAGIVATTARAEVTELNFGVISTEASVNQKKNWEPFLEAMSKAIGVKVNGFYASDYAGVIEAQRFNKVQIAWYGNKSGMEAVNRSQGEVFAQVVSRDGSEGYYSHVIVHADSPYTKLEDILKCDKTLDFGIGDPNSTSGFLVPTSYIFAAKNIDPKQCFKTVRNASHQANAMAVANKQVVAATNNSEDLQRLDKTAPEARKQIRIIWTSPIIPLDPIVWRKDLDPALKTKIYTFIMSYGRVGTPEEIKAAKQVLANLIWSPFHPSNDNQLLPIRILEANKSIMKIKGDDKLSDEQKQAQIAPLQEEIKKDQDLTAKAEHAPFVAKLAAFKEADKAGNQDELKKLIGEFAAAASQTPTN</sequence>
<evidence type="ECO:0000256" key="2">
    <source>
        <dbReference type="ARBA" id="ARBA00022729"/>
    </source>
</evidence>
<dbReference type="NCBIfam" id="TIGR01098">
    <property type="entry name" value="3A0109s03R"/>
    <property type="match status" value="1"/>
</dbReference>
<gene>
    <name evidence="4" type="primary">phnD</name>
    <name evidence="4" type="ORF">DW352_20640</name>
</gene>
<proteinExistence type="inferred from homology"/>
<dbReference type="Proteomes" id="UP000254889">
    <property type="component" value="Chromosome"/>
</dbReference>
<evidence type="ECO:0000313" key="4">
    <source>
        <dbReference type="EMBL" id="AXK84143.1"/>
    </source>
</evidence>
<dbReference type="GO" id="GO:0055085">
    <property type="term" value="P:transmembrane transport"/>
    <property type="evidence" value="ECO:0007669"/>
    <property type="project" value="InterPro"/>
</dbReference>
<dbReference type="AlphaFoldDB" id="A0A346A4P6"/>
<dbReference type="KEGG" id="ptaw:DW352_20640"/>